<evidence type="ECO:0000259" key="1">
    <source>
        <dbReference type="Pfam" id="PF01814"/>
    </source>
</evidence>
<sequence length="180" mass="19940">MMSLFSAESITFETPIAMLMACHDRVRQYAELTLKLAQYLIKDGADSKAQDAAASILRYFDVAAPLHHEDEDLDLFPLLSHYGDAELQALIASVSAEHETLALLWQDVRSYLIPLAAGHGEILPLALAREFASLYPAHADLEEARIYPCAEKLLDTPTLAAMGQRMAERRTNSPAEDEIL</sequence>
<evidence type="ECO:0000313" key="3">
    <source>
        <dbReference type="Proteomes" id="UP000712570"/>
    </source>
</evidence>
<organism evidence="2 3">
    <name type="scientific">Iodobacter violaceini</name>
    <dbReference type="NCBI Taxonomy" id="3044271"/>
    <lineage>
        <taxon>Bacteria</taxon>
        <taxon>Pseudomonadati</taxon>
        <taxon>Pseudomonadota</taxon>
        <taxon>Betaproteobacteria</taxon>
        <taxon>Neisseriales</taxon>
        <taxon>Chitinibacteraceae</taxon>
        <taxon>Iodobacter</taxon>
    </lineage>
</organism>
<evidence type="ECO:0000313" key="2">
    <source>
        <dbReference type="EMBL" id="NHQ87108.1"/>
    </source>
</evidence>
<feature type="domain" description="Hemerythrin-like" evidence="1">
    <location>
        <begin position="14"/>
        <end position="149"/>
    </location>
</feature>
<dbReference type="Gene3D" id="1.20.120.520">
    <property type="entry name" value="nmb1532 protein domain like"/>
    <property type="match status" value="1"/>
</dbReference>
<accession>A0ABX0L3B3</accession>
<reference evidence="2 3" key="1">
    <citation type="submission" date="2020-03" db="EMBL/GenBank/DDBJ databases">
        <title>Draft genome sequence of environmentally isolated violet-colored cultures.</title>
        <authorList>
            <person name="Wilson H.S."/>
        </authorList>
    </citation>
    <scope>NUCLEOTIDE SEQUENCE [LARGE SCALE GENOMIC DNA]</scope>
    <source>
        <strain evidence="2 3">HSC-16F04</strain>
    </source>
</reference>
<protein>
    <submittedName>
        <fullName evidence="2">Hemerythrin domain-containing protein</fullName>
    </submittedName>
</protein>
<keyword evidence="3" id="KW-1185">Reference proteome</keyword>
<dbReference type="Proteomes" id="UP000712570">
    <property type="component" value="Unassembled WGS sequence"/>
</dbReference>
<proteinExistence type="predicted"/>
<gene>
    <name evidence="2" type="ORF">HA050_13405</name>
</gene>
<name>A0ABX0L3B3_9NEIS</name>
<dbReference type="InterPro" id="IPR012312">
    <property type="entry name" value="Hemerythrin-like"/>
</dbReference>
<dbReference type="RefSeq" id="WP_166827028.1">
    <property type="nucleotide sequence ID" value="NZ_JAAOLX010000006.1"/>
</dbReference>
<dbReference type="EMBL" id="JAAOLX010000006">
    <property type="protein sequence ID" value="NHQ87108.1"/>
    <property type="molecule type" value="Genomic_DNA"/>
</dbReference>
<dbReference type="CDD" id="cd12108">
    <property type="entry name" value="Hr-like"/>
    <property type="match status" value="1"/>
</dbReference>
<dbReference type="Pfam" id="PF01814">
    <property type="entry name" value="Hemerythrin"/>
    <property type="match status" value="1"/>
</dbReference>
<comment type="caution">
    <text evidence="2">The sequence shown here is derived from an EMBL/GenBank/DDBJ whole genome shotgun (WGS) entry which is preliminary data.</text>
</comment>